<feature type="domain" description="D-isomer specific 2-hydroxyacid dehydrogenase NAD-binding" evidence="6">
    <location>
        <begin position="108"/>
        <end position="285"/>
    </location>
</feature>
<evidence type="ECO:0000313" key="7">
    <source>
        <dbReference type="EMBL" id="OGK45722.1"/>
    </source>
</evidence>
<dbReference type="InterPro" id="IPR050418">
    <property type="entry name" value="D-iso_2-hydroxyacid_DH_PdxB"/>
</dbReference>
<dbReference type="InterPro" id="IPR029753">
    <property type="entry name" value="D-isomer_DH_CS"/>
</dbReference>
<dbReference type="InterPro" id="IPR006140">
    <property type="entry name" value="D-isomer_DH_NAD-bd"/>
</dbReference>
<dbReference type="GO" id="GO:0006564">
    <property type="term" value="P:L-serine biosynthetic process"/>
    <property type="evidence" value="ECO:0007669"/>
    <property type="project" value="UniProtKB-ARBA"/>
</dbReference>
<dbReference type="SUPFAM" id="SSF52283">
    <property type="entry name" value="Formate/glycerate dehydrogenase catalytic domain-like"/>
    <property type="match status" value="1"/>
</dbReference>
<dbReference type="Pfam" id="PF02826">
    <property type="entry name" value="2-Hacid_dh_C"/>
    <property type="match status" value="1"/>
</dbReference>
<dbReference type="FunFam" id="3.40.50.720:FF:000041">
    <property type="entry name" value="D-3-phosphoglycerate dehydrogenase"/>
    <property type="match status" value="1"/>
</dbReference>
<dbReference type="Gene3D" id="3.40.50.720">
    <property type="entry name" value="NAD(P)-binding Rossmann-like Domain"/>
    <property type="match status" value="2"/>
</dbReference>
<dbReference type="GO" id="GO:0004617">
    <property type="term" value="F:phosphoglycerate dehydrogenase activity"/>
    <property type="evidence" value="ECO:0007669"/>
    <property type="project" value="UniProtKB-ARBA"/>
</dbReference>
<dbReference type="PROSITE" id="PS00065">
    <property type="entry name" value="D_2_HYDROXYACID_DH_1"/>
    <property type="match status" value="1"/>
</dbReference>
<keyword evidence="3" id="KW-0520">NAD</keyword>
<evidence type="ECO:0000313" key="8">
    <source>
        <dbReference type="Proteomes" id="UP000178040"/>
    </source>
</evidence>
<evidence type="ECO:0000256" key="3">
    <source>
        <dbReference type="ARBA" id="ARBA00023027"/>
    </source>
</evidence>
<dbReference type="PANTHER" id="PTHR43761">
    <property type="entry name" value="D-ISOMER SPECIFIC 2-HYDROXYACID DEHYDROGENASE FAMILY PROTEIN (AFU_ORTHOLOGUE AFUA_1G13630)"/>
    <property type="match status" value="1"/>
</dbReference>
<dbReference type="GO" id="GO:0047545">
    <property type="term" value="F:(S)-2-hydroxyglutarate dehydrogenase activity"/>
    <property type="evidence" value="ECO:0007669"/>
    <property type="project" value="UniProtKB-ARBA"/>
</dbReference>
<dbReference type="InterPro" id="IPR006139">
    <property type="entry name" value="D-isomer_2_OHA_DH_cat_dom"/>
</dbReference>
<gene>
    <name evidence="7" type="ORF">A3B40_05605</name>
</gene>
<sequence length="316" mass="34889">MNIAVLNECFLQKKHLTKLRKLGKVRVYPTTKSEKEAIDRLKNADVAIIHCSLLPITANILKHANRLKYVSLASTGFDLVDLKAAKASKITISNLPTYGTEAVSELAFALIFALVRKVTVLDRLMRRKPFEINSIKDLITSPYVGFNLVEKTLGIIGLGRIGSRVAEIAKAIGMNVIAYDILPRKMAGVRMVKFENVLKDSDIVTLHTPLTSETLDLIGEKQLKIMKPQAFLINTARGKLVNTKALYKALKNKIISGAGIDVLAEIDKSNPLLTLDNVIITPHSAWYTKESFENIADTVVANIEAYIKGKPINVIT</sequence>
<organism evidence="7 8">
    <name type="scientific">Candidatus Roizmanbacteria bacterium RIFCSPLOWO2_01_FULL_37_16</name>
    <dbReference type="NCBI Taxonomy" id="1802058"/>
    <lineage>
        <taxon>Bacteria</taxon>
        <taxon>Candidatus Roizmaniibacteriota</taxon>
    </lineage>
</organism>
<dbReference type="SUPFAM" id="SSF51735">
    <property type="entry name" value="NAD(P)-binding Rossmann-fold domains"/>
    <property type="match status" value="1"/>
</dbReference>
<dbReference type="Proteomes" id="UP000178040">
    <property type="component" value="Unassembled WGS sequence"/>
</dbReference>
<dbReference type="EMBL" id="MGAI01000002">
    <property type="protein sequence ID" value="OGK45722.1"/>
    <property type="molecule type" value="Genomic_DNA"/>
</dbReference>
<evidence type="ECO:0000259" key="6">
    <source>
        <dbReference type="Pfam" id="PF02826"/>
    </source>
</evidence>
<dbReference type="AlphaFoldDB" id="A0A1F7IQY3"/>
<comment type="similarity">
    <text evidence="1 4">Belongs to the D-isomer specific 2-hydroxyacid dehydrogenase family.</text>
</comment>
<dbReference type="PANTHER" id="PTHR43761:SF1">
    <property type="entry name" value="D-ISOMER SPECIFIC 2-HYDROXYACID DEHYDROGENASE CATALYTIC DOMAIN-CONTAINING PROTEIN-RELATED"/>
    <property type="match status" value="1"/>
</dbReference>
<keyword evidence="2 4" id="KW-0560">Oxidoreductase</keyword>
<dbReference type="GO" id="GO:0051287">
    <property type="term" value="F:NAD binding"/>
    <property type="evidence" value="ECO:0007669"/>
    <property type="project" value="InterPro"/>
</dbReference>
<name>A0A1F7IQY3_9BACT</name>
<dbReference type="InterPro" id="IPR029752">
    <property type="entry name" value="D-isomer_DH_CS1"/>
</dbReference>
<proteinExistence type="inferred from homology"/>
<reference evidence="7 8" key="1">
    <citation type="journal article" date="2016" name="Nat. Commun.">
        <title>Thousands of microbial genomes shed light on interconnected biogeochemical processes in an aquifer system.</title>
        <authorList>
            <person name="Anantharaman K."/>
            <person name="Brown C.T."/>
            <person name="Hug L.A."/>
            <person name="Sharon I."/>
            <person name="Castelle C.J."/>
            <person name="Probst A.J."/>
            <person name="Thomas B.C."/>
            <person name="Singh A."/>
            <person name="Wilkins M.J."/>
            <person name="Karaoz U."/>
            <person name="Brodie E.L."/>
            <person name="Williams K.H."/>
            <person name="Hubbard S.S."/>
            <person name="Banfield J.F."/>
        </authorList>
    </citation>
    <scope>NUCLEOTIDE SEQUENCE [LARGE SCALE GENOMIC DNA]</scope>
</reference>
<feature type="domain" description="D-isomer specific 2-hydroxyacid dehydrogenase catalytic" evidence="5">
    <location>
        <begin position="12"/>
        <end position="313"/>
    </location>
</feature>
<evidence type="ECO:0000256" key="4">
    <source>
        <dbReference type="RuleBase" id="RU003719"/>
    </source>
</evidence>
<accession>A0A1F7IQY3</accession>
<evidence type="ECO:0008006" key="9">
    <source>
        <dbReference type="Google" id="ProtNLM"/>
    </source>
</evidence>
<evidence type="ECO:0000256" key="2">
    <source>
        <dbReference type="ARBA" id="ARBA00023002"/>
    </source>
</evidence>
<dbReference type="Pfam" id="PF00389">
    <property type="entry name" value="2-Hacid_dh"/>
    <property type="match status" value="1"/>
</dbReference>
<dbReference type="PROSITE" id="PS00670">
    <property type="entry name" value="D_2_HYDROXYACID_DH_2"/>
    <property type="match status" value="1"/>
</dbReference>
<protein>
    <recommendedName>
        <fullName evidence="9">Hydroxyacid dehydrogenase</fullName>
    </recommendedName>
</protein>
<evidence type="ECO:0000256" key="1">
    <source>
        <dbReference type="ARBA" id="ARBA00005854"/>
    </source>
</evidence>
<dbReference type="InterPro" id="IPR036291">
    <property type="entry name" value="NAD(P)-bd_dom_sf"/>
</dbReference>
<comment type="caution">
    <text evidence="7">The sequence shown here is derived from an EMBL/GenBank/DDBJ whole genome shotgun (WGS) entry which is preliminary data.</text>
</comment>
<evidence type="ECO:0000259" key="5">
    <source>
        <dbReference type="Pfam" id="PF00389"/>
    </source>
</evidence>